<organism evidence="2">
    <name type="scientific">Rhipicephalus sanguineus</name>
    <name type="common">Brown dog tick</name>
    <name type="synonym">Ixodes sanguineus</name>
    <dbReference type="NCBI Taxonomy" id="34632"/>
    <lineage>
        <taxon>Eukaryota</taxon>
        <taxon>Metazoa</taxon>
        <taxon>Ecdysozoa</taxon>
        <taxon>Arthropoda</taxon>
        <taxon>Chelicerata</taxon>
        <taxon>Arachnida</taxon>
        <taxon>Acari</taxon>
        <taxon>Parasitiformes</taxon>
        <taxon>Ixodida</taxon>
        <taxon>Ixodoidea</taxon>
        <taxon>Ixodidae</taxon>
        <taxon>Rhipicephalinae</taxon>
        <taxon>Rhipicephalus</taxon>
        <taxon>Rhipicephalus</taxon>
    </lineage>
</organism>
<dbReference type="InterPro" id="IPR012575">
    <property type="entry name" value="NDUB1"/>
</dbReference>
<accession>C9W1R9</accession>
<sequence length="61" mass="6963">MTLVATLLRRSKNFVAVPILAVISVVGWYVDREDNLSLTRFRGKSKLYGREYAPGEKPPWP</sequence>
<keyword evidence="1" id="KW-0472">Membrane</keyword>
<evidence type="ECO:0000256" key="1">
    <source>
        <dbReference type="SAM" id="Phobius"/>
    </source>
</evidence>
<reference evidence="2" key="1">
    <citation type="journal article" date="2010" name="BMC Genomics">
        <title>An insight into the sialotranscriptome of the brown dog tick, Rhipicephalus sanguineus.</title>
        <authorList>
            <person name="Anatriello E."/>
            <person name="Ribeiro J.M."/>
            <person name="de Miranda-Santos I.K."/>
            <person name="Brandao L.G."/>
            <person name="Anderson J.M."/>
            <person name="Valenzuela J.G."/>
            <person name="Maruyama S.R."/>
            <person name="Silva J.S."/>
            <person name="Ferreira B.R."/>
        </authorList>
    </citation>
    <scope>NUCLEOTIDE SEQUENCE</scope>
    <source>
        <tissue evidence="2">Salivary glands</tissue>
    </source>
</reference>
<dbReference type="EMBL" id="EZ406221">
    <property type="protein sequence ID" value="ACX54016.1"/>
    <property type="molecule type" value="mRNA"/>
</dbReference>
<proteinExistence type="evidence at transcript level"/>
<reference evidence="2" key="2">
    <citation type="journal article" date="2013" name="Ticks Tick Borne Dis.">
        <title>Proteome of Rhipicephalus sanguineus tick saliva induced by the secretagogues pilocarpine and dopamine.</title>
        <authorList>
            <person name="Oliveira C.J."/>
            <person name="Anatriello E."/>
            <person name="de Miranda-Santos I.K."/>
            <person name="Francischetti I.M."/>
            <person name="Sa-Nunes A."/>
            <person name="Ferreira B.R."/>
            <person name="Ribeiro J.M."/>
        </authorList>
    </citation>
    <scope>NUCLEOTIDE SEQUENCE</scope>
    <source>
        <tissue evidence="2">Salivary glands</tissue>
    </source>
</reference>
<keyword evidence="1" id="KW-0812">Transmembrane</keyword>
<dbReference type="Pfam" id="PF08040">
    <property type="entry name" value="NADH_oxidored"/>
    <property type="match status" value="1"/>
</dbReference>
<dbReference type="AlphaFoldDB" id="C9W1R9"/>
<keyword evidence="1" id="KW-1133">Transmembrane helix</keyword>
<feature type="transmembrane region" description="Helical" evidence="1">
    <location>
        <begin position="12"/>
        <end position="30"/>
    </location>
</feature>
<evidence type="ECO:0000313" key="2">
    <source>
        <dbReference type="EMBL" id="ACX54016.1"/>
    </source>
</evidence>
<protein>
    <submittedName>
        <fullName evidence="2">NADH dehydrogenase</fullName>
    </submittedName>
</protein>
<name>C9W1R9_RHISA</name>
<dbReference type="GO" id="GO:0005739">
    <property type="term" value="C:mitochondrion"/>
    <property type="evidence" value="ECO:0007669"/>
    <property type="project" value="InterPro"/>
</dbReference>